<dbReference type="PANTHER" id="PTHR36836">
    <property type="entry name" value="COLANIC ACID BIOSYNTHESIS PROTEIN WCAK"/>
    <property type="match status" value="1"/>
</dbReference>
<comment type="caution">
    <text evidence="2">The sequence shown here is derived from an EMBL/GenBank/DDBJ whole genome shotgun (WGS) entry which is preliminary data.</text>
</comment>
<accession>A0AA94HKJ5</accession>
<dbReference type="GO" id="GO:0016740">
    <property type="term" value="F:transferase activity"/>
    <property type="evidence" value="ECO:0007669"/>
    <property type="project" value="UniProtKB-KW"/>
</dbReference>
<evidence type="ECO:0000259" key="1">
    <source>
        <dbReference type="Pfam" id="PF04230"/>
    </source>
</evidence>
<evidence type="ECO:0000313" key="3">
    <source>
        <dbReference type="Proteomes" id="UP000198506"/>
    </source>
</evidence>
<protein>
    <submittedName>
        <fullName evidence="2">Polysaccharide pyruvyl transferase</fullName>
    </submittedName>
</protein>
<proteinExistence type="predicted"/>
<dbReference type="EMBL" id="FOZN01000001">
    <property type="protein sequence ID" value="SFS00253.1"/>
    <property type="molecule type" value="Genomic_DNA"/>
</dbReference>
<name>A0AA94HKJ5_9MICO</name>
<dbReference type="Pfam" id="PF04230">
    <property type="entry name" value="PS_pyruv_trans"/>
    <property type="match status" value="1"/>
</dbReference>
<keyword evidence="2" id="KW-0808">Transferase</keyword>
<reference evidence="2 3" key="1">
    <citation type="submission" date="2016-10" db="EMBL/GenBank/DDBJ databases">
        <authorList>
            <person name="Varghese N."/>
            <person name="Submissions S."/>
        </authorList>
    </citation>
    <scope>NUCLEOTIDE SEQUENCE [LARGE SCALE GENOMIC DNA]</scope>
    <source>
        <strain evidence="2 3">IAM 15147</strain>
    </source>
</reference>
<dbReference type="InterPro" id="IPR007345">
    <property type="entry name" value="Polysacch_pyruvyl_Trfase"/>
</dbReference>
<gene>
    <name evidence="2" type="ORF">SAMN04487783_0433</name>
</gene>
<evidence type="ECO:0000313" key="2">
    <source>
        <dbReference type="EMBL" id="SFS00253.1"/>
    </source>
</evidence>
<dbReference type="RefSeq" id="WP_092915406.1">
    <property type="nucleotide sequence ID" value="NZ_FOZN01000001.1"/>
</dbReference>
<feature type="domain" description="Polysaccharide pyruvyl transferase" evidence="1">
    <location>
        <begin position="87"/>
        <end position="320"/>
    </location>
</feature>
<dbReference type="AlphaFoldDB" id="A0AA94HKJ5"/>
<dbReference type="PANTHER" id="PTHR36836:SF1">
    <property type="entry name" value="COLANIC ACID BIOSYNTHESIS PROTEIN WCAK"/>
    <property type="match status" value="1"/>
</dbReference>
<sequence length="403" mass="44249">MKYAITGPYCDVNFGDYAMLPNNLASFPASPSVIFSFNDEFLASMLEDYALAQSAEVVHVGVTQEVEDLPTDRSLAALEILRCVENLDALHRWISSVDALIVNGGGYINDLWARPHRLGRLVAILAPALVAAQQGKQVHFTANGFGPFSESFDFFASVLSRMPTATFTCRDDLGSAGWLRRLGIADDRIYLAPDDLLVLHPSIEKRTPRWRPPDPAGYLVLETYRPMEELEDNVGSLRALQADLDTSIVLLPMHRGHGGEDQAHALSGILPRAHVYPISDSGYLPIEDAVNIIRGARLTVTDRYHGLVAALGAASPVVSIIRPVRGSLDYYYRKNAGALAWRLAPGAYSEDDFIRLQWSEVPTTAKELEALVARQTEAYSASHAHFENTGAARGSLVRRIFSS</sequence>
<organism evidence="2 3">
    <name type="scientific">Agrococcus baldri</name>
    <dbReference type="NCBI Taxonomy" id="153730"/>
    <lineage>
        <taxon>Bacteria</taxon>
        <taxon>Bacillati</taxon>
        <taxon>Actinomycetota</taxon>
        <taxon>Actinomycetes</taxon>
        <taxon>Micrococcales</taxon>
        <taxon>Microbacteriaceae</taxon>
        <taxon>Agrococcus</taxon>
    </lineage>
</organism>
<keyword evidence="3" id="KW-1185">Reference proteome</keyword>
<dbReference type="Proteomes" id="UP000198506">
    <property type="component" value="Unassembled WGS sequence"/>
</dbReference>